<dbReference type="SUPFAM" id="SSF55729">
    <property type="entry name" value="Acyl-CoA N-acyltransferases (Nat)"/>
    <property type="match status" value="1"/>
</dbReference>
<feature type="domain" description="N-acetyltransferase" evidence="1">
    <location>
        <begin position="21"/>
        <end position="174"/>
    </location>
</feature>
<dbReference type="Proteomes" id="UP000595636">
    <property type="component" value="Plasmid unnamed1"/>
</dbReference>
<dbReference type="InterPro" id="IPR016181">
    <property type="entry name" value="Acyl_CoA_acyltransferase"/>
</dbReference>
<dbReference type="InterPro" id="IPR000182">
    <property type="entry name" value="GNAT_dom"/>
</dbReference>
<gene>
    <name evidence="2" type="ORF">JEQ17_48110</name>
</gene>
<dbReference type="RefSeq" id="WP_200402135.1">
    <property type="nucleotide sequence ID" value="NZ_CP066832.1"/>
</dbReference>
<name>A0A7T7L6H7_9ACTN</name>
<geneLocation type="plasmid" evidence="2 3">
    <name>unnamed1</name>
</geneLocation>
<dbReference type="KEGG" id="slf:JEQ17_48110"/>
<keyword evidence="3" id="KW-1185">Reference proteome</keyword>
<dbReference type="Gene3D" id="3.40.630.30">
    <property type="match status" value="1"/>
</dbReference>
<dbReference type="Pfam" id="PF13302">
    <property type="entry name" value="Acetyltransf_3"/>
    <property type="match status" value="1"/>
</dbReference>
<dbReference type="GO" id="GO:0016747">
    <property type="term" value="F:acyltransferase activity, transferring groups other than amino-acyl groups"/>
    <property type="evidence" value="ECO:0007669"/>
    <property type="project" value="InterPro"/>
</dbReference>
<dbReference type="PANTHER" id="PTHR43792">
    <property type="entry name" value="GNAT FAMILY, PUTATIVE (AFU_ORTHOLOGUE AFUA_3G00765)-RELATED-RELATED"/>
    <property type="match status" value="1"/>
</dbReference>
<dbReference type="PANTHER" id="PTHR43792:SF1">
    <property type="entry name" value="N-ACETYLTRANSFERASE DOMAIN-CONTAINING PROTEIN"/>
    <property type="match status" value="1"/>
</dbReference>
<keyword evidence="2" id="KW-0808">Transferase</keyword>
<evidence type="ECO:0000313" key="3">
    <source>
        <dbReference type="Proteomes" id="UP000595636"/>
    </source>
</evidence>
<evidence type="ECO:0000259" key="1">
    <source>
        <dbReference type="PROSITE" id="PS51186"/>
    </source>
</evidence>
<organism evidence="2 3">
    <name type="scientific">Streptomyces liliifuscus</name>
    <dbReference type="NCBI Taxonomy" id="2797636"/>
    <lineage>
        <taxon>Bacteria</taxon>
        <taxon>Bacillati</taxon>
        <taxon>Actinomycetota</taxon>
        <taxon>Actinomycetes</taxon>
        <taxon>Kitasatosporales</taxon>
        <taxon>Streptomycetaceae</taxon>
        <taxon>Streptomyces</taxon>
    </lineage>
</organism>
<dbReference type="InterPro" id="IPR051531">
    <property type="entry name" value="N-acetyltransferase"/>
</dbReference>
<accession>A0A7T7L6H7</accession>
<dbReference type="EMBL" id="CP066832">
    <property type="protein sequence ID" value="QQM47357.1"/>
    <property type="molecule type" value="Genomic_DNA"/>
</dbReference>
<protein>
    <submittedName>
        <fullName evidence="2">GNAT family N-acetyltransferase</fullName>
    </submittedName>
</protein>
<sequence>MDSVATALDRIWPSELRTDRLLLRPVTTEDGLLVHELLTDDRVRAHLGGPVTEDRVAARQAAYPTTAGAFTVVRVADQRPIGLVTIAVDHRCEGRAELSYQLLPAAWGEGLGREAVAAAVSWWTDAVPGGGPLVAVTQKANSASCRMLEAIGMTVVDELDEHGARQCLYTPAGDKDDSDLRWLRLLAARRDAVERRRGAQARATAAGQNLPDDLAALTPEELVRLCPARHGAYGRICARMADHTPDLHLGRAQDGAWIAWLTTADA</sequence>
<reference evidence="2 3" key="1">
    <citation type="submission" date="2020-12" db="EMBL/GenBank/DDBJ databases">
        <title>A novel species.</title>
        <authorList>
            <person name="Li K."/>
        </authorList>
    </citation>
    <scope>NUCLEOTIDE SEQUENCE [LARGE SCALE GENOMIC DNA]</scope>
    <source>
        <strain evidence="2 3">ZYC-3</strain>
        <plasmid evidence="2 3">unnamed1</plasmid>
    </source>
</reference>
<dbReference type="AlphaFoldDB" id="A0A7T7L6H7"/>
<evidence type="ECO:0000313" key="2">
    <source>
        <dbReference type="EMBL" id="QQM47357.1"/>
    </source>
</evidence>
<keyword evidence="2" id="KW-0614">Plasmid</keyword>
<proteinExistence type="predicted"/>
<dbReference type="PROSITE" id="PS51186">
    <property type="entry name" value="GNAT"/>
    <property type="match status" value="1"/>
</dbReference>